<dbReference type="EC" id="2.7.4.16" evidence="2"/>
<evidence type="ECO:0000259" key="3">
    <source>
        <dbReference type="Pfam" id="PF00586"/>
    </source>
</evidence>
<keyword evidence="6" id="KW-1185">Reference proteome</keyword>
<feature type="binding site" evidence="2">
    <location>
        <position position="307"/>
    </location>
    <ligand>
        <name>substrate</name>
    </ligand>
</feature>
<dbReference type="PANTHER" id="PTHR30270">
    <property type="entry name" value="THIAMINE-MONOPHOSPHATE KINASE"/>
    <property type="match status" value="1"/>
</dbReference>
<dbReference type="SUPFAM" id="SSF56042">
    <property type="entry name" value="PurM C-terminal domain-like"/>
    <property type="match status" value="1"/>
</dbReference>
<feature type="binding site" evidence="2">
    <location>
        <position position="205"/>
    </location>
    <ligand>
        <name>Mg(2+)</name>
        <dbReference type="ChEBI" id="CHEBI:18420"/>
        <label>3</label>
    </ligand>
</feature>
<keyword evidence="2 5" id="KW-0418">Kinase</keyword>
<feature type="binding site" evidence="2">
    <location>
        <position position="120"/>
    </location>
    <ligand>
        <name>Mg(2+)</name>
        <dbReference type="ChEBI" id="CHEBI:18420"/>
        <label>1</label>
    </ligand>
</feature>
<sequence>MMNEFELINHYFNWPLSDPSIELGVGDDAALFEIDADCQLVTSTDTLSEGVHFFKDALPGDIAYKSLAVNLSDIAAMGAKAKCFTLSLTLPKLDEIWLKEFSESLKEASEFFKVSLIGGDTTKGPLNITITIMGVVKKSKAIKRSGAKNGDDIYVSGNLGDAALCLKKMNEGINPNSSELNKLNQPAPRVKLGPALINIASSCIDVSDGLEQDLTHILRASKVGAIIDSQNLPLSDSVKDYLKTSQDLGLPLCGGDDYELCFTSDQSNQMEIKKISESLKIRITKIGVINNSQTLEIRGYEGSSESYQHF</sequence>
<keyword evidence="2" id="KW-0479">Metal-binding</keyword>
<feature type="binding site" evidence="2">
    <location>
        <position position="28"/>
    </location>
    <ligand>
        <name>Mg(2+)</name>
        <dbReference type="ChEBI" id="CHEBI:18420"/>
        <label>4</label>
    </ligand>
</feature>
<dbReference type="Pfam" id="PF00586">
    <property type="entry name" value="AIRS"/>
    <property type="match status" value="1"/>
</dbReference>
<organism evidence="5 6">
    <name type="scientific">Candidatus Pseudothioglobus singularis PS1</name>
    <dbReference type="NCBI Taxonomy" id="1125411"/>
    <lineage>
        <taxon>Bacteria</taxon>
        <taxon>Pseudomonadati</taxon>
        <taxon>Pseudomonadota</taxon>
        <taxon>Gammaproteobacteria</taxon>
        <taxon>Candidatus Pseudothioglobaceae</taxon>
        <taxon>Candidatus Pseudothioglobus</taxon>
    </lineage>
</organism>
<dbReference type="RefSeq" id="WP_236849164.1">
    <property type="nucleotide sequence ID" value="NZ_CP006911.1"/>
</dbReference>
<proteinExistence type="inferred from homology"/>
<dbReference type="InterPro" id="IPR006283">
    <property type="entry name" value="ThiL-like"/>
</dbReference>
<dbReference type="GO" id="GO:0009228">
    <property type="term" value="P:thiamine biosynthetic process"/>
    <property type="evidence" value="ECO:0007669"/>
    <property type="project" value="UniProtKB-KW"/>
</dbReference>
<comment type="miscellaneous">
    <text evidence="2">Reaction mechanism of ThiL seems to utilize a direct, inline transfer of the gamma-phosphate of ATP to TMP rather than a phosphorylated enzyme intermediate.</text>
</comment>
<feature type="binding site" evidence="2">
    <location>
        <position position="256"/>
    </location>
    <ligand>
        <name>substrate</name>
    </ligand>
</feature>
<feature type="binding site" evidence="2">
    <location>
        <position position="43"/>
    </location>
    <ligand>
        <name>Mg(2+)</name>
        <dbReference type="ChEBI" id="CHEBI:18420"/>
        <label>4</label>
    </ligand>
</feature>
<feature type="binding site" evidence="2">
    <location>
        <position position="28"/>
    </location>
    <ligand>
        <name>Mg(2+)</name>
        <dbReference type="ChEBI" id="CHEBI:18420"/>
        <label>3</label>
    </ligand>
</feature>
<dbReference type="NCBIfam" id="TIGR01379">
    <property type="entry name" value="thiL"/>
    <property type="match status" value="1"/>
</dbReference>
<comment type="similarity">
    <text evidence="2">Belongs to the thiamine-monophosphate kinase family.</text>
</comment>
<dbReference type="AlphaFoldDB" id="A0A0M3T1V5"/>
<dbReference type="InterPro" id="IPR016188">
    <property type="entry name" value="PurM-like_N"/>
</dbReference>
<evidence type="ECO:0000256" key="1">
    <source>
        <dbReference type="ARBA" id="ARBA00022977"/>
    </source>
</evidence>
<dbReference type="SUPFAM" id="SSF55326">
    <property type="entry name" value="PurM N-terminal domain-like"/>
    <property type="match status" value="1"/>
</dbReference>
<comment type="pathway">
    <text evidence="2">Cofactor biosynthesis; thiamine diphosphate biosynthesis; thiamine diphosphate from thiamine phosphate: step 1/1.</text>
</comment>
<dbReference type="STRING" id="1125411.W908_03080"/>
<evidence type="ECO:0000256" key="2">
    <source>
        <dbReference type="HAMAP-Rule" id="MF_02128"/>
    </source>
</evidence>
<dbReference type="GO" id="GO:0009030">
    <property type="term" value="F:thiamine-phosphate kinase activity"/>
    <property type="evidence" value="ECO:0007669"/>
    <property type="project" value="UniProtKB-UniRule"/>
</dbReference>
<keyword evidence="2" id="KW-0067">ATP-binding</keyword>
<evidence type="ECO:0000259" key="4">
    <source>
        <dbReference type="Pfam" id="PF02769"/>
    </source>
</evidence>
<comment type="caution">
    <text evidence="2">Lacks conserved residue(s) required for the propagation of feature annotation.</text>
</comment>
<feature type="binding site" evidence="2">
    <location>
        <position position="73"/>
    </location>
    <ligand>
        <name>Mg(2+)</name>
        <dbReference type="ChEBI" id="CHEBI:18420"/>
        <label>4</label>
    </ligand>
</feature>
<keyword evidence="2" id="KW-0808">Transferase</keyword>
<keyword evidence="2" id="KW-0547">Nucleotide-binding</keyword>
<reference evidence="5 6" key="1">
    <citation type="journal article" date="2015" name="Genome Announc.">
        <title>Genome Sequence of 'Candidatus Thioglobus singularis' Strain PS1, a Mixotroph from the SUP05 Clade of Marine Gammaproteobacteria.</title>
        <authorList>
            <person name="Marshall K.T."/>
            <person name="Morris R.M."/>
        </authorList>
    </citation>
    <scope>NUCLEOTIDE SEQUENCE [LARGE SCALE GENOMIC DNA]</scope>
    <source>
        <strain evidence="5 6">PS1</strain>
    </source>
</reference>
<feature type="binding site" evidence="2">
    <location>
        <begin position="119"/>
        <end position="120"/>
    </location>
    <ligand>
        <name>ATP</name>
        <dbReference type="ChEBI" id="CHEBI:30616"/>
    </ligand>
</feature>
<feature type="binding site" evidence="2">
    <location>
        <position position="44"/>
    </location>
    <ligand>
        <name>Mg(2+)</name>
        <dbReference type="ChEBI" id="CHEBI:18420"/>
        <label>1</label>
    </ligand>
</feature>
<comment type="catalytic activity">
    <reaction evidence="2">
        <text>thiamine phosphate + ATP = thiamine diphosphate + ADP</text>
        <dbReference type="Rhea" id="RHEA:15913"/>
        <dbReference type="ChEBI" id="CHEBI:30616"/>
        <dbReference type="ChEBI" id="CHEBI:37575"/>
        <dbReference type="ChEBI" id="CHEBI:58937"/>
        <dbReference type="ChEBI" id="CHEBI:456216"/>
        <dbReference type="EC" id="2.7.4.16"/>
    </reaction>
</comment>
<keyword evidence="1 2" id="KW-0784">Thiamine biosynthesis</keyword>
<dbReference type="EMBL" id="CP006911">
    <property type="protein sequence ID" value="ALE01665.1"/>
    <property type="molecule type" value="Genomic_DNA"/>
</dbReference>
<dbReference type="CDD" id="cd02194">
    <property type="entry name" value="ThiL"/>
    <property type="match status" value="1"/>
</dbReference>
<evidence type="ECO:0000313" key="6">
    <source>
        <dbReference type="Proteomes" id="UP000068905"/>
    </source>
</evidence>
<dbReference type="UniPathway" id="UPA00060">
    <property type="reaction ID" value="UER00142"/>
</dbReference>
<dbReference type="InterPro" id="IPR010918">
    <property type="entry name" value="PurM-like_C_dom"/>
</dbReference>
<dbReference type="GO" id="GO:0000287">
    <property type="term" value="F:magnesium ion binding"/>
    <property type="evidence" value="ECO:0007669"/>
    <property type="project" value="UniProtKB-UniRule"/>
</dbReference>
<feature type="binding site" evidence="2">
    <location>
        <position position="144"/>
    </location>
    <ligand>
        <name>ATP</name>
        <dbReference type="ChEBI" id="CHEBI:30616"/>
    </ligand>
</feature>
<gene>
    <name evidence="2" type="primary">thiL</name>
    <name evidence="5" type="ORF">W908_03080</name>
</gene>
<accession>A0A0M3T1V5</accession>
<dbReference type="Pfam" id="PF02769">
    <property type="entry name" value="AIRS_C"/>
    <property type="match status" value="1"/>
</dbReference>
<dbReference type="HAMAP" id="MF_02128">
    <property type="entry name" value="TMP_kinase"/>
    <property type="match status" value="1"/>
</dbReference>
<evidence type="ECO:0000313" key="5">
    <source>
        <dbReference type="EMBL" id="ALE01665.1"/>
    </source>
</evidence>
<keyword evidence="2" id="KW-0460">Magnesium</keyword>
<dbReference type="Proteomes" id="UP000068905">
    <property type="component" value="Chromosome"/>
</dbReference>
<dbReference type="Gene3D" id="3.90.650.10">
    <property type="entry name" value="PurM-like C-terminal domain"/>
    <property type="match status" value="1"/>
</dbReference>
<feature type="binding site" evidence="2">
    <location>
        <position position="208"/>
    </location>
    <ligand>
        <name>Mg(2+)</name>
        <dbReference type="ChEBI" id="CHEBI:18420"/>
        <label>5</label>
    </ligand>
</feature>
<dbReference type="Gene3D" id="3.30.1330.10">
    <property type="entry name" value="PurM-like, N-terminal domain"/>
    <property type="match status" value="1"/>
</dbReference>
<dbReference type="PANTHER" id="PTHR30270:SF0">
    <property type="entry name" value="THIAMINE-MONOPHOSPHATE KINASE"/>
    <property type="match status" value="1"/>
</dbReference>
<feature type="domain" description="PurM-like N-terminal" evidence="3">
    <location>
        <begin position="26"/>
        <end position="136"/>
    </location>
</feature>
<protein>
    <recommendedName>
        <fullName evidence="2">Thiamine-monophosphate kinase</fullName>
        <shortName evidence="2">TMP kinase</shortName>
        <shortName evidence="2">Thiamine-phosphate kinase</shortName>
        <ecNumber evidence="2">2.7.4.16</ecNumber>
    </recommendedName>
</protein>
<dbReference type="InterPro" id="IPR036676">
    <property type="entry name" value="PurM-like_C_sf"/>
</dbReference>
<feature type="binding site" evidence="2">
    <location>
        <position position="45"/>
    </location>
    <ligand>
        <name>Mg(2+)</name>
        <dbReference type="ChEBI" id="CHEBI:18420"/>
        <label>1</label>
    </ligand>
</feature>
<feature type="binding site" evidence="2">
    <location>
        <position position="207"/>
    </location>
    <ligand>
        <name>ATP</name>
        <dbReference type="ChEBI" id="CHEBI:30616"/>
    </ligand>
</feature>
<feature type="binding site" evidence="2">
    <location>
        <position position="52"/>
    </location>
    <ligand>
        <name>substrate</name>
    </ligand>
</feature>
<dbReference type="KEGG" id="tsn:W908_03080"/>
<feature type="binding site" evidence="2">
    <location>
        <position position="73"/>
    </location>
    <ligand>
        <name>Mg(2+)</name>
        <dbReference type="ChEBI" id="CHEBI:18420"/>
        <label>2</label>
    </ligand>
</feature>
<dbReference type="GO" id="GO:0009229">
    <property type="term" value="P:thiamine diphosphate biosynthetic process"/>
    <property type="evidence" value="ECO:0007669"/>
    <property type="project" value="UniProtKB-UniRule"/>
</dbReference>
<feature type="binding site" evidence="2">
    <location>
        <position position="45"/>
    </location>
    <ligand>
        <name>Mg(2+)</name>
        <dbReference type="ChEBI" id="CHEBI:18420"/>
        <label>2</label>
    </ligand>
</feature>
<comment type="function">
    <text evidence="2">Catalyzes the ATP-dependent phosphorylation of thiamine-monophosphate (TMP) to form thiamine-pyrophosphate (TPP), the active form of vitamin B1.</text>
</comment>
<dbReference type="PIRSF" id="PIRSF005303">
    <property type="entry name" value="Thiam_monoph_kin"/>
    <property type="match status" value="1"/>
</dbReference>
<feature type="domain" description="PurM-like C-terminal" evidence="4">
    <location>
        <begin position="149"/>
        <end position="297"/>
    </location>
</feature>
<feature type="binding site" evidence="2">
    <location>
        <position position="73"/>
    </location>
    <ligand>
        <name>Mg(2+)</name>
        <dbReference type="ChEBI" id="CHEBI:18420"/>
        <label>3</label>
    </ligand>
</feature>
<dbReference type="PATRIC" id="fig|1125411.7.peg.601"/>
<dbReference type="GO" id="GO:0005524">
    <property type="term" value="F:ATP binding"/>
    <property type="evidence" value="ECO:0007669"/>
    <property type="project" value="UniProtKB-UniRule"/>
</dbReference>
<dbReference type="InterPro" id="IPR036921">
    <property type="entry name" value="PurM-like_N_sf"/>
</dbReference>
<name>A0A0M3T1V5_9GAMM</name>